<evidence type="ECO:0000313" key="1">
    <source>
        <dbReference type="EMBL" id="EEQ92266.2"/>
    </source>
</evidence>
<name>A0ABP2F5D9_AJEDR</name>
<protein>
    <recommendedName>
        <fullName evidence="3">Phosphotransferase enzyme family protein</fullName>
    </recommendedName>
</protein>
<proteinExistence type="predicted"/>
<gene>
    <name evidence="1" type="ORF">BDCG_07386</name>
</gene>
<keyword evidence="2" id="KW-1185">Reference proteome</keyword>
<reference evidence="2" key="1">
    <citation type="journal article" date="2015" name="PLoS Genet.">
        <title>The dynamic genome and transcriptome of the human fungal pathogen Blastomyces and close relative Emmonsia.</title>
        <authorList>
            <person name="Munoz J.F."/>
            <person name="Gauthier G.M."/>
            <person name="Desjardins C.A."/>
            <person name="Gallo J.E."/>
            <person name="Holder J."/>
            <person name="Sullivan T.D."/>
            <person name="Marty A.J."/>
            <person name="Carmen J.C."/>
            <person name="Chen Z."/>
            <person name="Ding L."/>
            <person name="Gujja S."/>
            <person name="Magrini V."/>
            <person name="Misas E."/>
            <person name="Mitreva M."/>
            <person name="Priest M."/>
            <person name="Saif S."/>
            <person name="Whiston E.A."/>
            <person name="Young S."/>
            <person name="Zeng Q."/>
            <person name="Goldman W.E."/>
            <person name="Mardis E.R."/>
            <person name="Taylor J.W."/>
            <person name="McEwen J.G."/>
            <person name="Clay O.K."/>
            <person name="Klein B.S."/>
            <person name="Cuomo C.A."/>
        </authorList>
    </citation>
    <scope>NUCLEOTIDE SEQUENCE [LARGE SCALE GENOMIC DNA]</scope>
    <source>
        <strain evidence="2">ER-3 / ATCC MYA-2586</strain>
    </source>
</reference>
<dbReference type="RefSeq" id="XP_045278630.1">
    <property type="nucleotide sequence ID" value="XM_045423178.1"/>
</dbReference>
<dbReference type="EMBL" id="EQ999980">
    <property type="protein sequence ID" value="EEQ92266.2"/>
    <property type="molecule type" value="Genomic_DNA"/>
</dbReference>
<dbReference type="GeneID" id="69029129"/>
<sequence length="92" mass="10682">MKEYLNSECETLSVKHNGYKVVKVGDEFVVKFVRAGQVGLVEKANMLFSYNKQQKKLRFRGSTLFTMTTTRRRITFLWGSLRGNTRFSVDHA</sequence>
<evidence type="ECO:0008006" key="3">
    <source>
        <dbReference type="Google" id="ProtNLM"/>
    </source>
</evidence>
<evidence type="ECO:0000313" key="2">
    <source>
        <dbReference type="Proteomes" id="UP000002039"/>
    </source>
</evidence>
<dbReference type="Proteomes" id="UP000002039">
    <property type="component" value="Unassembled WGS sequence"/>
</dbReference>
<accession>A0ABP2F5D9</accession>
<organism evidence="1 2">
    <name type="scientific">Ajellomyces dermatitidis (strain ER-3 / ATCC MYA-2586)</name>
    <name type="common">Blastomyces dermatitidis</name>
    <dbReference type="NCBI Taxonomy" id="559297"/>
    <lineage>
        <taxon>Eukaryota</taxon>
        <taxon>Fungi</taxon>
        <taxon>Dikarya</taxon>
        <taxon>Ascomycota</taxon>
        <taxon>Pezizomycotina</taxon>
        <taxon>Eurotiomycetes</taxon>
        <taxon>Eurotiomycetidae</taxon>
        <taxon>Onygenales</taxon>
        <taxon>Ajellomycetaceae</taxon>
        <taxon>Blastomyces</taxon>
    </lineage>
</organism>